<feature type="repeat" description="WD" evidence="3">
    <location>
        <begin position="144"/>
        <end position="185"/>
    </location>
</feature>
<evidence type="ECO:0000313" key="6">
    <source>
        <dbReference type="Proteomes" id="UP000654075"/>
    </source>
</evidence>
<evidence type="ECO:0008006" key="7">
    <source>
        <dbReference type="Google" id="ProtNLM"/>
    </source>
</evidence>
<comment type="caution">
    <text evidence="5">The sequence shown here is derived from an EMBL/GenBank/DDBJ whole genome shotgun (WGS) entry which is preliminary data.</text>
</comment>
<dbReference type="EMBL" id="CAJNNV010032953">
    <property type="protein sequence ID" value="CAE8641628.1"/>
    <property type="molecule type" value="Genomic_DNA"/>
</dbReference>
<dbReference type="InterPro" id="IPR020472">
    <property type="entry name" value="WD40_PAC1"/>
</dbReference>
<proteinExistence type="predicted"/>
<evidence type="ECO:0000256" key="2">
    <source>
        <dbReference type="ARBA" id="ARBA00022737"/>
    </source>
</evidence>
<evidence type="ECO:0000313" key="5">
    <source>
        <dbReference type="EMBL" id="CAE8641628.1"/>
    </source>
</evidence>
<feature type="non-terminal residue" evidence="5">
    <location>
        <position position="1"/>
    </location>
</feature>
<dbReference type="PRINTS" id="PR00320">
    <property type="entry name" value="GPROTEINBRPT"/>
</dbReference>
<dbReference type="PROSITE" id="PS50294">
    <property type="entry name" value="WD_REPEATS_REGION"/>
    <property type="match status" value="6"/>
</dbReference>
<feature type="repeat" description="WD" evidence="3">
    <location>
        <begin position="227"/>
        <end position="268"/>
    </location>
</feature>
<dbReference type="InterPro" id="IPR001680">
    <property type="entry name" value="WD40_rpt"/>
</dbReference>
<dbReference type="AlphaFoldDB" id="A0A813HVV7"/>
<dbReference type="SMART" id="SM00320">
    <property type="entry name" value="WD40"/>
    <property type="match status" value="6"/>
</dbReference>
<dbReference type="Gene3D" id="2.130.10.10">
    <property type="entry name" value="YVTN repeat-like/Quinoprotein amine dehydrogenase"/>
    <property type="match status" value="3"/>
</dbReference>
<dbReference type="InterPro" id="IPR019775">
    <property type="entry name" value="WD40_repeat_CS"/>
</dbReference>
<feature type="repeat" description="WD" evidence="3">
    <location>
        <begin position="185"/>
        <end position="226"/>
    </location>
</feature>
<evidence type="ECO:0000256" key="3">
    <source>
        <dbReference type="PROSITE-ProRule" id="PRU00221"/>
    </source>
</evidence>
<dbReference type="PROSITE" id="PS00678">
    <property type="entry name" value="WD_REPEATS_1"/>
    <property type="match status" value="2"/>
</dbReference>
<keyword evidence="2" id="KW-0677">Repeat</keyword>
<feature type="repeat" description="WD" evidence="3">
    <location>
        <begin position="102"/>
        <end position="134"/>
    </location>
</feature>
<dbReference type="OrthoDB" id="10267436at2759"/>
<dbReference type="Proteomes" id="UP000654075">
    <property type="component" value="Unassembled WGS sequence"/>
</dbReference>
<reference evidence="5" key="1">
    <citation type="submission" date="2021-02" db="EMBL/GenBank/DDBJ databases">
        <authorList>
            <person name="Dougan E. K."/>
            <person name="Rhodes N."/>
            <person name="Thang M."/>
            <person name="Chan C."/>
        </authorList>
    </citation>
    <scope>NUCLEOTIDE SEQUENCE</scope>
</reference>
<keyword evidence="1 3" id="KW-0853">WD repeat</keyword>
<dbReference type="Pfam" id="PF00400">
    <property type="entry name" value="WD40"/>
    <property type="match status" value="6"/>
</dbReference>
<name>A0A813HVV7_POLGL</name>
<dbReference type="SUPFAM" id="SSF50978">
    <property type="entry name" value="WD40 repeat-like"/>
    <property type="match status" value="1"/>
</dbReference>
<accession>A0A813HVV7</accession>
<gene>
    <name evidence="5" type="ORF">PGLA1383_LOCUS56244</name>
</gene>
<protein>
    <recommendedName>
        <fullName evidence="7">Guanine nucleotide-binding protein subunit beta-like protein</fullName>
    </recommendedName>
</protein>
<keyword evidence="6" id="KW-1185">Reference proteome</keyword>
<dbReference type="CDD" id="cd00200">
    <property type="entry name" value="WD40"/>
    <property type="match status" value="1"/>
</dbReference>
<organism evidence="5 6">
    <name type="scientific">Polarella glacialis</name>
    <name type="common">Dinoflagellate</name>
    <dbReference type="NCBI Taxonomy" id="89957"/>
    <lineage>
        <taxon>Eukaryota</taxon>
        <taxon>Sar</taxon>
        <taxon>Alveolata</taxon>
        <taxon>Dinophyceae</taxon>
        <taxon>Suessiales</taxon>
        <taxon>Suessiaceae</taxon>
        <taxon>Polarella</taxon>
    </lineage>
</organism>
<evidence type="ECO:0000256" key="1">
    <source>
        <dbReference type="ARBA" id="ARBA00022574"/>
    </source>
</evidence>
<sequence>DHTLQVWDLQAQLLVHVLRGHKYWVNDVAYSMDGAWIASASADKTVKVWRAADGRCLATLSGHLLSVSSVAFSSDARRIASGSWDKTVCIWDVEQGRAVLTLTGHADWVHSVAWAPGSHQVASASSDHSVRVWSTISGVVEQVLVGHLQTVSSVSFARSGVFLASGSLDGTVRVWNLQEGTLAARLEQDSSVHSVAFSPDSEHIVVGCRESLVKVWSFRNGEQEAQLSGHEESVQCVATSLDGSVAASCSHDKTLRVWRLPKRQTQKVSAMQRTPLGGLRQVISPEPSLQELQEQLKRSDEVNQHLRKQLLQAQAQSAENGQLLEFSDNAVGDEIGRFEPPARPPSAGGDRVRAPSPMLPARPCHIGNLPTAMAGGGRATDLARVPYLHMSQPAGGASSVLMSQSVLEDHTSLRSHSPMMQGMAWPTWENSGCHGLQRPAQVVEPCTAGAVRRSFSPQPLHRQQMDSADRLNYVARSFPQAWPRMPGGYR</sequence>
<dbReference type="InterPro" id="IPR036322">
    <property type="entry name" value="WD40_repeat_dom_sf"/>
</dbReference>
<dbReference type="PANTHER" id="PTHR19879">
    <property type="entry name" value="TRANSCRIPTION INITIATION FACTOR TFIID"/>
    <property type="match status" value="1"/>
</dbReference>
<feature type="repeat" description="WD" evidence="3">
    <location>
        <begin position="18"/>
        <end position="59"/>
    </location>
</feature>
<dbReference type="PROSITE" id="PS50082">
    <property type="entry name" value="WD_REPEATS_2"/>
    <property type="match status" value="6"/>
</dbReference>
<dbReference type="PANTHER" id="PTHR19879:SF9">
    <property type="entry name" value="TRANSCRIPTION INITIATION FACTOR TFIID SUBUNIT 5"/>
    <property type="match status" value="1"/>
</dbReference>
<feature type="coiled-coil region" evidence="4">
    <location>
        <begin position="289"/>
        <end position="316"/>
    </location>
</feature>
<keyword evidence="4" id="KW-0175">Coiled coil</keyword>
<feature type="repeat" description="WD" evidence="3">
    <location>
        <begin position="60"/>
        <end position="101"/>
    </location>
</feature>
<dbReference type="InterPro" id="IPR015943">
    <property type="entry name" value="WD40/YVTN_repeat-like_dom_sf"/>
</dbReference>
<evidence type="ECO:0000256" key="4">
    <source>
        <dbReference type="SAM" id="Coils"/>
    </source>
</evidence>